<proteinExistence type="predicted"/>
<gene>
    <name evidence="1" type="ORF">KC01_LOCUS37039</name>
</gene>
<evidence type="ECO:0000313" key="1">
    <source>
        <dbReference type="EMBL" id="CAL1610419.1"/>
    </source>
</evidence>
<reference evidence="1 2" key="1">
    <citation type="submission" date="2024-04" db="EMBL/GenBank/DDBJ databases">
        <authorList>
            <person name="Waldvogel A.-M."/>
            <person name="Schoenle A."/>
        </authorList>
    </citation>
    <scope>NUCLEOTIDE SEQUENCE [LARGE SCALE GENOMIC DNA]</scope>
</reference>
<protein>
    <submittedName>
        <fullName evidence="1">Uncharacterized protein</fullName>
    </submittedName>
</protein>
<dbReference type="Proteomes" id="UP001497482">
    <property type="component" value="Chromosome 7"/>
</dbReference>
<name>A0AAV2MAT7_KNICA</name>
<dbReference type="EMBL" id="OZ035829">
    <property type="protein sequence ID" value="CAL1610419.1"/>
    <property type="molecule type" value="Genomic_DNA"/>
</dbReference>
<dbReference type="AlphaFoldDB" id="A0AAV2MAT7"/>
<evidence type="ECO:0000313" key="2">
    <source>
        <dbReference type="Proteomes" id="UP001497482"/>
    </source>
</evidence>
<organism evidence="1 2">
    <name type="scientific">Knipowitschia caucasica</name>
    <name type="common">Caucasian dwarf goby</name>
    <name type="synonym">Pomatoschistus caucasicus</name>
    <dbReference type="NCBI Taxonomy" id="637954"/>
    <lineage>
        <taxon>Eukaryota</taxon>
        <taxon>Metazoa</taxon>
        <taxon>Chordata</taxon>
        <taxon>Craniata</taxon>
        <taxon>Vertebrata</taxon>
        <taxon>Euteleostomi</taxon>
        <taxon>Actinopterygii</taxon>
        <taxon>Neopterygii</taxon>
        <taxon>Teleostei</taxon>
        <taxon>Neoteleostei</taxon>
        <taxon>Acanthomorphata</taxon>
        <taxon>Gobiaria</taxon>
        <taxon>Gobiiformes</taxon>
        <taxon>Gobioidei</taxon>
        <taxon>Gobiidae</taxon>
        <taxon>Gobiinae</taxon>
        <taxon>Knipowitschia</taxon>
    </lineage>
</organism>
<accession>A0AAV2MAT7</accession>
<keyword evidence="2" id="KW-1185">Reference proteome</keyword>
<sequence>MGRTPLTSPNRDMIGHVDRVSEPITATADDVITSVATSWTEGAWFVWKHRLMLRHPWKNSHGNSAIC</sequence>